<keyword evidence="3" id="KW-1185">Reference proteome</keyword>
<evidence type="ECO:0000256" key="1">
    <source>
        <dbReference type="SAM" id="Phobius"/>
    </source>
</evidence>
<accession>A0ABS0H079</accession>
<feature type="transmembrane region" description="Helical" evidence="1">
    <location>
        <begin position="44"/>
        <end position="66"/>
    </location>
</feature>
<dbReference type="Proteomes" id="UP000638560">
    <property type="component" value="Unassembled WGS sequence"/>
</dbReference>
<dbReference type="RefSeq" id="WP_196203406.1">
    <property type="nucleotide sequence ID" value="NZ_JADPUN010000211.1"/>
</dbReference>
<organism evidence="2 3">
    <name type="scientific">Plantactinospora alkalitolerans</name>
    <dbReference type="NCBI Taxonomy" id="2789879"/>
    <lineage>
        <taxon>Bacteria</taxon>
        <taxon>Bacillati</taxon>
        <taxon>Actinomycetota</taxon>
        <taxon>Actinomycetes</taxon>
        <taxon>Micromonosporales</taxon>
        <taxon>Micromonosporaceae</taxon>
        <taxon>Plantactinospora</taxon>
    </lineage>
</organism>
<dbReference type="EMBL" id="JADPUN010000211">
    <property type="protein sequence ID" value="MBF9131867.1"/>
    <property type="molecule type" value="Genomic_DNA"/>
</dbReference>
<gene>
    <name evidence="2" type="ORF">I0C86_23295</name>
</gene>
<comment type="caution">
    <text evidence="2">The sequence shown here is derived from an EMBL/GenBank/DDBJ whole genome shotgun (WGS) entry which is preliminary data.</text>
</comment>
<keyword evidence="1" id="KW-0472">Membrane</keyword>
<proteinExistence type="predicted"/>
<name>A0ABS0H079_9ACTN</name>
<evidence type="ECO:0008006" key="4">
    <source>
        <dbReference type="Google" id="ProtNLM"/>
    </source>
</evidence>
<keyword evidence="1" id="KW-1133">Transmembrane helix</keyword>
<evidence type="ECO:0000313" key="2">
    <source>
        <dbReference type="EMBL" id="MBF9131867.1"/>
    </source>
</evidence>
<evidence type="ECO:0000313" key="3">
    <source>
        <dbReference type="Proteomes" id="UP000638560"/>
    </source>
</evidence>
<sequence>MAVLAVGMPEAAVWANRQAGYLSTGDAVPPTWQSAVLDVLRPDFLLVMIVFWMVGTAGGAALGTALRRQPAGTPD</sequence>
<protein>
    <recommendedName>
        <fullName evidence="4">ABC transporter permease</fullName>
    </recommendedName>
</protein>
<reference evidence="2 3" key="1">
    <citation type="submission" date="2020-11" db="EMBL/GenBank/DDBJ databases">
        <title>A novel isolate from a Black sea contaminated sediment with potential to produce alkanes: Plantactinospora alkalitolerans sp. nov.</title>
        <authorList>
            <person name="Carro L."/>
            <person name="Veyisoglu A."/>
            <person name="Guven K."/>
            <person name="Schumann P."/>
            <person name="Klenk H.-P."/>
            <person name="Sahin N."/>
        </authorList>
    </citation>
    <scope>NUCLEOTIDE SEQUENCE [LARGE SCALE GENOMIC DNA]</scope>
    <source>
        <strain evidence="2 3">S1510</strain>
    </source>
</reference>
<keyword evidence="1" id="KW-0812">Transmembrane</keyword>